<reference evidence="3 4" key="1">
    <citation type="submission" date="2017-09" db="EMBL/GenBank/DDBJ databases">
        <title>Depth-based differentiation of microbial function through sediment-hosted aquifers and enrichment of novel symbionts in the deep terrestrial subsurface.</title>
        <authorList>
            <person name="Probst A.J."/>
            <person name="Ladd B."/>
            <person name="Jarett J.K."/>
            <person name="Geller-Mcgrath D.E."/>
            <person name="Sieber C.M."/>
            <person name="Emerson J.B."/>
            <person name="Anantharaman K."/>
            <person name="Thomas B.C."/>
            <person name="Malmstrom R."/>
            <person name="Stieglmeier M."/>
            <person name="Klingl A."/>
            <person name="Woyke T."/>
            <person name="Ryan C.M."/>
            <person name="Banfield J.F."/>
        </authorList>
    </citation>
    <scope>NUCLEOTIDE SEQUENCE [LARGE SCALE GENOMIC DNA]</scope>
    <source>
        <strain evidence="3">CG22_combo_CG10-13_8_21_14_all_43_18</strain>
    </source>
</reference>
<name>A0A2H0DX41_9BACT</name>
<sequence>MPDKPLQDVVSGSGRSIRRIPLSSRESKPTRKLIRGGPIGKSSDLGSGNFRRARESRFGIWFLAASSVLVLFLVLSAFFSGTKVKITPKQEDVFLNGSFTAFEEPQSGELKFNLMTVTREASAEAPAVSEEFVSEKAFGEIIIYNNYSSAGQRLIADTRFETPTGLIYRIKNAVNVPGRKTTGGETVPGSLSVKVYADETGEEYNIALSDFTIPGLKGDPRYGKFYARSKTPMTGGMEGNVKKTSPEELQRVSADLEKRLQAEILTEAMSEKPEGFVLLPGAYLTKSQTETSGASEESVFVTEKVTLLGIIFDENDFAEFAARSAVSSYDNLPVEIKNYDGLKFVLLDKNYSGVESAESIDFSLDGNAKIIWKFDEDSLIKDLLGQPKKRLDSILSKYPSIEGAKIIPRPFWKRSVDDNPNKVKIEIVLK</sequence>
<accession>A0A2H0DX41</accession>
<feature type="transmembrane region" description="Helical" evidence="2">
    <location>
        <begin position="58"/>
        <end position="79"/>
    </location>
</feature>
<feature type="region of interest" description="Disordered" evidence="1">
    <location>
        <begin position="20"/>
        <end position="40"/>
    </location>
</feature>
<evidence type="ECO:0000256" key="1">
    <source>
        <dbReference type="SAM" id="MobiDB-lite"/>
    </source>
</evidence>
<keyword evidence="2" id="KW-0812">Transmembrane</keyword>
<evidence type="ECO:0000313" key="3">
    <source>
        <dbReference type="EMBL" id="PIP86742.1"/>
    </source>
</evidence>
<keyword evidence="2" id="KW-0472">Membrane</keyword>
<protein>
    <recommendedName>
        <fullName evidence="5">Baseplate protein J-like domain-containing protein</fullName>
    </recommendedName>
</protein>
<evidence type="ECO:0000256" key="2">
    <source>
        <dbReference type="SAM" id="Phobius"/>
    </source>
</evidence>
<dbReference type="EMBL" id="PCTS01000006">
    <property type="protein sequence ID" value="PIP86742.1"/>
    <property type="molecule type" value="Genomic_DNA"/>
</dbReference>
<evidence type="ECO:0000313" key="4">
    <source>
        <dbReference type="Proteomes" id="UP000231276"/>
    </source>
</evidence>
<organism evidence="3 4">
    <name type="scientific">Candidatus Campbellbacteria bacterium CG22_combo_CG10-13_8_21_14_all_43_18</name>
    <dbReference type="NCBI Taxonomy" id="1974530"/>
    <lineage>
        <taxon>Bacteria</taxon>
        <taxon>Candidatus Campbelliibacteriota</taxon>
    </lineage>
</organism>
<proteinExistence type="predicted"/>
<comment type="caution">
    <text evidence="3">The sequence shown here is derived from an EMBL/GenBank/DDBJ whole genome shotgun (WGS) entry which is preliminary data.</text>
</comment>
<keyword evidence="2" id="KW-1133">Transmembrane helix</keyword>
<gene>
    <name evidence="3" type="ORF">COW82_00405</name>
</gene>
<dbReference type="AlphaFoldDB" id="A0A2H0DX41"/>
<evidence type="ECO:0008006" key="5">
    <source>
        <dbReference type="Google" id="ProtNLM"/>
    </source>
</evidence>
<dbReference type="Proteomes" id="UP000231276">
    <property type="component" value="Unassembled WGS sequence"/>
</dbReference>